<dbReference type="InterPro" id="IPR036097">
    <property type="entry name" value="HisK_dim/P_sf"/>
</dbReference>
<dbReference type="GO" id="GO:0000155">
    <property type="term" value="F:phosphorelay sensor kinase activity"/>
    <property type="evidence" value="ECO:0007669"/>
    <property type="project" value="InterPro"/>
</dbReference>
<dbReference type="SMART" id="SM00388">
    <property type="entry name" value="HisKA"/>
    <property type="match status" value="1"/>
</dbReference>
<dbReference type="InterPro" id="IPR013655">
    <property type="entry name" value="PAS_fold_3"/>
</dbReference>
<evidence type="ECO:0000259" key="6">
    <source>
        <dbReference type="SMART" id="SM00388"/>
    </source>
</evidence>
<keyword evidence="8" id="KW-1185">Reference proteome</keyword>
<reference evidence="7 8" key="1">
    <citation type="journal article" date="2016" name="Environ. Microbiol.">
        <title>New Methyloceanibacter diversity from North Sea sediments includes methanotroph containing solely the soluble methane monooxygenase.</title>
        <authorList>
            <person name="Vekeman B."/>
            <person name="Kerckhof F.M."/>
            <person name="Cremers G."/>
            <person name="de Vos P."/>
            <person name="Vandamme P."/>
            <person name="Boon N."/>
            <person name="Op den Camp H.J."/>
            <person name="Heylen K."/>
        </authorList>
    </citation>
    <scope>NUCLEOTIDE SEQUENCE [LARGE SCALE GENOMIC DNA]</scope>
    <source>
        <strain evidence="7 8">R-67175</strain>
    </source>
</reference>
<dbReference type="PANTHER" id="PTHR43047">
    <property type="entry name" value="TWO-COMPONENT HISTIDINE PROTEIN KINASE"/>
    <property type="match status" value="1"/>
</dbReference>
<evidence type="ECO:0000256" key="4">
    <source>
        <dbReference type="ARBA" id="ARBA00022777"/>
    </source>
</evidence>
<evidence type="ECO:0000256" key="1">
    <source>
        <dbReference type="ARBA" id="ARBA00000085"/>
    </source>
</evidence>
<dbReference type="InterPro" id="IPR035965">
    <property type="entry name" value="PAS-like_dom_sf"/>
</dbReference>
<dbReference type="Proteomes" id="UP000094472">
    <property type="component" value="Unassembled WGS sequence"/>
</dbReference>
<dbReference type="Gene3D" id="3.30.450.20">
    <property type="entry name" value="PAS domain"/>
    <property type="match status" value="2"/>
</dbReference>
<sequence length="401" mass="44983">MLALFAGGLWYLVPSAATRESNDSDSLTQELTETLPGCGVWRWNLARGHVHWSAPMHRLLGLEPTGDAMPYRNLAKALHPDDDLRAELDRHMREGISAFDQCFRLRHAEGHWISVRLRGHITRSPTDAEPYLTGMAVLADEDAVPGSSDANARLRDAVETISEAFVLWDNQNRLVMCNSKYQQFHGLADDMVRPGSPYEEVIAAASEPIVSKRIAVAGQYVDDSRTYEAQIEDGRWLHINERRTRDGGYVSVGTDISVLKESQQRLGESEQQLRASVAELRLSRRELEHQKQQLVDLAEKYALEKNRAEAANRAKSEFLANISHELRTPLNAVIGFSEVMQQALFGPLGHPKYDEYARDIYASGAYLLEVINDILDMSKIEAGRMSLASAPWTWPTSSRTA</sequence>
<keyword evidence="5" id="KW-0175">Coiled coil</keyword>
<gene>
    <name evidence="7" type="ORF">AUC69_08735</name>
</gene>
<dbReference type="AlphaFoldDB" id="A0A1E3W1M6"/>
<dbReference type="STRING" id="1774969.AUC69_08735"/>
<feature type="domain" description="Signal transduction histidine kinase dimerisation/phosphoacceptor" evidence="6">
    <location>
        <begin position="314"/>
        <end position="383"/>
    </location>
</feature>
<dbReference type="EC" id="2.7.13.3" evidence="2"/>
<dbReference type="CDD" id="cd00130">
    <property type="entry name" value="PAS"/>
    <property type="match status" value="1"/>
</dbReference>
<dbReference type="SUPFAM" id="SSF55785">
    <property type="entry name" value="PYP-like sensor domain (PAS domain)"/>
    <property type="match status" value="2"/>
</dbReference>
<evidence type="ECO:0000256" key="2">
    <source>
        <dbReference type="ARBA" id="ARBA00012438"/>
    </source>
</evidence>
<dbReference type="Pfam" id="PF12860">
    <property type="entry name" value="PAS_7"/>
    <property type="match status" value="1"/>
</dbReference>
<dbReference type="Pfam" id="PF00512">
    <property type="entry name" value="HisKA"/>
    <property type="match status" value="1"/>
</dbReference>
<organism evidence="7 8">
    <name type="scientific">Methyloceanibacter superfactus</name>
    <dbReference type="NCBI Taxonomy" id="1774969"/>
    <lineage>
        <taxon>Bacteria</taxon>
        <taxon>Pseudomonadati</taxon>
        <taxon>Pseudomonadota</taxon>
        <taxon>Alphaproteobacteria</taxon>
        <taxon>Hyphomicrobiales</taxon>
        <taxon>Hyphomicrobiaceae</taxon>
        <taxon>Methyloceanibacter</taxon>
    </lineage>
</organism>
<dbReference type="Pfam" id="PF08447">
    <property type="entry name" value="PAS_3"/>
    <property type="match status" value="1"/>
</dbReference>
<name>A0A1E3W1M6_9HYPH</name>
<accession>A0A1E3W1M6</accession>
<feature type="coiled-coil region" evidence="5">
    <location>
        <begin position="259"/>
        <end position="314"/>
    </location>
</feature>
<dbReference type="CDD" id="cd00082">
    <property type="entry name" value="HisKA"/>
    <property type="match status" value="1"/>
</dbReference>
<dbReference type="GO" id="GO:0005886">
    <property type="term" value="C:plasma membrane"/>
    <property type="evidence" value="ECO:0007669"/>
    <property type="project" value="TreeGrafter"/>
</dbReference>
<dbReference type="Gene3D" id="1.10.287.130">
    <property type="match status" value="1"/>
</dbReference>
<dbReference type="GO" id="GO:0009927">
    <property type="term" value="F:histidine phosphotransfer kinase activity"/>
    <property type="evidence" value="ECO:0007669"/>
    <property type="project" value="TreeGrafter"/>
</dbReference>
<comment type="catalytic activity">
    <reaction evidence="1">
        <text>ATP + protein L-histidine = ADP + protein N-phospho-L-histidine.</text>
        <dbReference type="EC" id="2.7.13.3"/>
    </reaction>
</comment>
<evidence type="ECO:0000256" key="3">
    <source>
        <dbReference type="ARBA" id="ARBA00022679"/>
    </source>
</evidence>
<evidence type="ECO:0000313" key="8">
    <source>
        <dbReference type="Proteomes" id="UP000094472"/>
    </source>
</evidence>
<dbReference type="PANTHER" id="PTHR43047:SF72">
    <property type="entry name" value="OSMOSENSING HISTIDINE PROTEIN KINASE SLN1"/>
    <property type="match status" value="1"/>
</dbReference>
<keyword evidence="3" id="KW-0808">Transferase</keyword>
<dbReference type="InterPro" id="IPR000014">
    <property type="entry name" value="PAS"/>
</dbReference>
<keyword evidence="4" id="KW-0418">Kinase</keyword>
<dbReference type="EMBL" id="LPWF01000016">
    <property type="protein sequence ID" value="ODR99692.1"/>
    <property type="molecule type" value="Genomic_DNA"/>
</dbReference>
<dbReference type="NCBIfam" id="TIGR00229">
    <property type="entry name" value="sensory_box"/>
    <property type="match status" value="1"/>
</dbReference>
<comment type="caution">
    <text evidence="7">The sequence shown here is derived from an EMBL/GenBank/DDBJ whole genome shotgun (WGS) entry which is preliminary data.</text>
</comment>
<dbReference type="SUPFAM" id="SSF47384">
    <property type="entry name" value="Homodimeric domain of signal transducing histidine kinase"/>
    <property type="match status" value="1"/>
</dbReference>
<protein>
    <recommendedName>
        <fullName evidence="2">histidine kinase</fullName>
        <ecNumber evidence="2">2.7.13.3</ecNumber>
    </recommendedName>
</protein>
<evidence type="ECO:0000313" key="7">
    <source>
        <dbReference type="EMBL" id="ODR99692.1"/>
    </source>
</evidence>
<evidence type="ECO:0000256" key="5">
    <source>
        <dbReference type="SAM" id="Coils"/>
    </source>
</evidence>
<dbReference type="InterPro" id="IPR003661">
    <property type="entry name" value="HisK_dim/P_dom"/>
</dbReference>
<proteinExistence type="predicted"/>